<dbReference type="EMBL" id="AEIG01000017">
    <property type="protein sequence ID" value="EGG30321.1"/>
    <property type="molecule type" value="Genomic_DNA"/>
</dbReference>
<dbReference type="OrthoDB" id="63332at2"/>
<comment type="caution">
    <text evidence="4">The sequence shown here is derived from an EMBL/GenBank/DDBJ whole genome shotgun (WGS) entry which is preliminary data.</text>
</comment>
<evidence type="ECO:0000313" key="4">
    <source>
        <dbReference type="EMBL" id="EGG30321.1"/>
    </source>
</evidence>
<dbReference type="PANTHER" id="PTHR30055">
    <property type="entry name" value="HTH-TYPE TRANSCRIPTIONAL REGULATOR RUTR"/>
    <property type="match status" value="1"/>
</dbReference>
<dbReference type="InterPro" id="IPR050109">
    <property type="entry name" value="HTH-type_TetR-like_transc_reg"/>
</dbReference>
<dbReference type="GO" id="GO:0000976">
    <property type="term" value="F:transcription cis-regulatory region binding"/>
    <property type="evidence" value="ECO:0007669"/>
    <property type="project" value="TreeGrafter"/>
</dbReference>
<dbReference type="Pfam" id="PF00440">
    <property type="entry name" value="TetR_N"/>
    <property type="match status" value="1"/>
</dbReference>
<dbReference type="AlphaFoldDB" id="F3L035"/>
<keyword evidence="2" id="KW-0238">DNA-binding</keyword>
<dbReference type="InterPro" id="IPR001647">
    <property type="entry name" value="HTH_TetR"/>
</dbReference>
<dbReference type="PRINTS" id="PR00455">
    <property type="entry name" value="HTHTETR"/>
</dbReference>
<keyword evidence="5" id="KW-1185">Reference proteome</keyword>
<proteinExistence type="predicted"/>
<reference evidence="4 5" key="1">
    <citation type="journal article" date="2011" name="J. Bacteriol.">
        <title>Genome sequence of strain IMCC3088, a proteorhodopsin-containing marine bacterium belonging to the OM60/NOR5 clade.</title>
        <authorList>
            <person name="Jang Y."/>
            <person name="Oh H.M."/>
            <person name="Kang I."/>
            <person name="Lee K."/>
            <person name="Yang S.J."/>
            <person name="Cho J.C."/>
        </authorList>
    </citation>
    <scope>NUCLEOTIDE SEQUENCE [LARGE SCALE GENOMIC DNA]</scope>
    <source>
        <strain evidence="4 5">IMCC3088</strain>
    </source>
</reference>
<dbReference type="Proteomes" id="UP000005615">
    <property type="component" value="Unassembled WGS sequence"/>
</dbReference>
<dbReference type="Pfam" id="PF08359">
    <property type="entry name" value="TetR_C_4"/>
    <property type="match status" value="1"/>
</dbReference>
<dbReference type="SUPFAM" id="SSF48498">
    <property type="entry name" value="Tetracyclin repressor-like, C-terminal domain"/>
    <property type="match status" value="1"/>
</dbReference>
<dbReference type="InterPro" id="IPR013570">
    <property type="entry name" value="Tscrpt_reg_YsiA_C"/>
</dbReference>
<evidence type="ECO:0000256" key="1">
    <source>
        <dbReference type="ARBA" id="ARBA00023015"/>
    </source>
</evidence>
<evidence type="ECO:0000256" key="2">
    <source>
        <dbReference type="ARBA" id="ARBA00023125"/>
    </source>
</evidence>
<dbReference type="Gene3D" id="1.10.357.10">
    <property type="entry name" value="Tetracycline Repressor, domain 2"/>
    <property type="match status" value="1"/>
</dbReference>
<name>F3L035_9GAMM</name>
<gene>
    <name evidence="4" type="ORF">IMCC3088_687</name>
</gene>
<dbReference type="Gene3D" id="1.10.10.60">
    <property type="entry name" value="Homeodomain-like"/>
    <property type="match status" value="1"/>
</dbReference>
<dbReference type="eggNOG" id="COG1309">
    <property type="taxonomic scope" value="Bacteria"/>
</dbReference>
<organism evidence="4 5">
    <name type="scientific">Aequoribacter fuscus</name>
    <dbReference type="NCBI Taxonomy" id="2518989"/>
    <lineage>
        <taxon>Bacteria</taxon>
        <taxon>Pseudomonadati</taxon>
        <taxon>Pseudomonadota</taxon>
        <taxon>Gammaproteobacteria</taxon>
        <taxon>Cellvibrionales</taxon>
        <taxon>Halieaceae</taxon>
        <taxon>Aequoribacter</taxon>
    </lineage>
</organism>
<dbReference type="STRING" id="2518989.IMCC3088_687"/>
<sequence length="228" mass="25959">MAKPAATSTRREKMEAKERTILDAARIEFSERGFENAKMSAIAKRAEVAEGTVYLYYRNKKELLDAVVAQFWQVLTQGARKATQAHEDTLDKLKALADFHLRELVKDFDFVGFTVRTRETGTLDSPSLNPIRGYVAVFDELFRQGVDRGIFQETTPLWVIRDLFYGTLEYSSRTLHLHKNRDAEAVTQHLTEVFMSLYGNAKAVHNDTSLQGIEARLASIEAKLDARR</sequence>
<dbReference type="PANTHER" id="PTHR30055:SF234">
    <property type="entry name" value="HTH-TYPE TRANSCRIPTIONAL REGULATOR BETI"/>
    <property type="match status" value="1"/>
</dbReference>
<evidence type="ECO:0000313" key="5">
    <source>
        <dbReference type="Proteomes" id="UP000005615"/>
    </source>
</evidence>
<keyword evidence="1" id="KW-0805">Transcription regulation</keyword>
<dbReference type="PROSITE" id="PS50977">
    <property type="entry name" value="HTH_TETR_2"/>
    <property type="match status" value="1"/>
</dbReference>
<dbReference type="InterPro" id="IPR009057">
    <property type="entry name" value="Homeodomain-like_sf"/>
</dbReference>
<keyword evidence="3" id="KW-0804">Transcription</keyword>
<dbReference type="GO" id="GO:0003700">
    <property type="term" value="F:DNA-binding transcription factor activity"/>
    <property type="evidence" value="ECO:0007669"/>
    <property type="project" value="TreeGrafter"/>
</dbReference>
<accession>F3L035</accession>
<dbReference type="SUPFAM" id="SSF46689">
    <property type="entry name" value="Homeodomain-like"/>
    <property type="match status" value="1"/>
</dbReference>
<dbReference type="InterPro" id="IPR036271">
    <property type="entry name" value="Tet_transcr_reg_TetR-rel_C_sf"/>
</dbReference>
<dbReference type="RefSeq" id="WP_009575034.1">
    <property type="nucleotide sequence ID" value="NZ_AEIG01000017.1"/>
</dbReference>
<protein>
    <submittedName>
        <fullName evidence="4">Transcriptional regulator, TetR family</fullName>
    </submittedName>
</protein>
<evidence type="ECO:0000256" key="3">
    <source>
        <dbReference type="ARBA" id="ARBA00023163"/>
    </source>
</evidence>